<dbReference type="InterPro" id="IPR007527">
    <property type="entry name" value="Znf_SWIM"/>
</dbReference>
<evidence type="ECO:0008006" key="7">
    <source>
        <dbReference type="Google" id="ProtNLM"/>
    </source>
</evidence>
<dbReference type="PANTHER" id="PTHR21540:SF0">
    <property type="entry name" value="PHD FAMILY PROTEIN"/>
    <property type="match status" value="1"/>
</dbReference>
<evidence type="ECO:0000259" key="4">
    <source>
        <dbReference type="PROSITE" id="PS50966"/>
    </source>
</evidence>
<feature type="compositionally biased region" description="Basic residues" evidence="2">
    <location>
        <begin position="42"/>
        <end position="51"/>
    </location>
</feature>
<dbReference type="PROSITE" id="PS50966">
    <property type="entry name" value="ZF_SWIM"/>
    <property type="match status" value="1"/>
</dbReference>
<dbReference type="AlphaFoldDB" id="A0A1E3KF65"/>
<evidence type="ECO:0000256" key="1">
    <source>
        <dbReference type="PROSITE-ProRule" id="PRU00175"/>
    </source>
</evidence>
<reference evidence="5 6" key="1">
    <citation type="submission" date="2016-06" db="EMBL/GenBank/DDBJ databases">
        <title>Evolution of pathogenesis and genome organization in the Tremellales.</title>
        <authorList>
            <person name="Cuomo C."/>
            <person name="Litvintseva A."/>
            <person name="Heitman J."/>
            <person name="Chen Y."/>
            <person name="Sun S."/>
            <person name="Springer D."/>
            <person name="Dromer F."/>
            <person name="Young S."/>
            <person name="Zeng Q."/>
            <person name="Chapman S."/>
            <person name="Gujja S."/>
            <person name="Saif S."/>
            <person name="Birren B."/>
        </authorList>
    </citation>
    <scope>NUCLEOTIDE SEQUENCE [LARGE SCALE GENOMIC DNA]</scope>
    <source>
        <strain evidence="5 6">CBS 6273</strain>
    </source>
</reference>
<dbReference type="InterPro" id="IPR039903">
    <property type="entry name" value="Zswim2"/>
</dbReference>
<feature type="region of interest" description="Disordered" evidence="2">
    <location>
        <begin position="1"/>
        <end position="77"/>
    </location>
</feature>
<dbReference type="GO" id="GO:0008270">
    <property type="term" value="F:zinc ion binding"/>
    <property type="evidence" value="ECO:0007669"/>
    <property type="project" value="UniProtKB-KW"/>
</dbReference>
<feature type="domain" description="SWIM-type" evidence="4">
    <location>
        <begin position="238"/>
        <end position="271"/>
    </location>
</feature>
<sequence length="457" mass="49333">MLPHPSLVFGDAWTGPPAPSATPSAPPPAPQQPPVPIVAPPAKRKPGRPPKGRSDLGGSVPGASKPRSSNSAVRRAHDLCGDSELVAALRARQRVESGRPSTAAAAGTAREVDMAREVQQLARMEASIRARRQAVKAIPKYEAGGPSQSAHTQGRMDDVKPFISQPLPSRGKAKKEPTDTMDIRPARRTQKIMSKDNHRKARTRAMSQRMFMIERIAYQPEPHRADQFKVLGSTGNVYTVTIGSTPDCDCPDCEKGNSPCKHIIFVFLKVLKVSIGSPIWYQKGITPAELNSVYAGAPAEPSASVSIDSRVRDAYFKATGKEPPAEPAQGGSGGKRIAAIGEDCPVCYDEMTQKDEDMKKLVYDESLGGCGRPLHDQCFRMWAATAKKQHKDVTCVWCRSPWADSAGASQGKGKGASKTGVSYSSMGYMNMAHAAGISPRRDTSTYYHGRGHQYDDD</sequence>
<comment type="caution">
    <text evidence="5">The sequence shown here is derived from an EMBL/GenBank/DDBJ whole genome shotgun (WGS) entry which is preliminary data.</text>
</comment>
<gene>
    <name evidence="5" type="ORF">I350_00388</name>
</gene>
<dbReference type="OrthoDB" id="2122982at2759"/>
<evidence type="ECO:0000259" key="3">
    <source>
        <dbReference type="PROSITE" id="PS50089"/>
    </source>
</evidence>
<dbReference type="EMBL" id="MEKH01000001">
    <property type="protein sequence ID" value="ODO11606.1"/>
    <property type="molecule type" value="Genomic_DNA"/>
</dbReference>
<dbReference type="PANTHER" id="PTHR21540">
    <property type="entry name" value="RING FINGER AND SWIM DOMAIN-CONTAINING PROTEIN 2"/>
    <property type="match status" value="1"/>
</dbReference>
<dbReference type="SUPFAM" id="SSF57850">
    <property type="entry name" value="RING/U-box"/>
    <property type="match status" value="1"/>
</dbReference>
<evidence type="ECO:0000256" key="2">
    <source>
        <dbReference type="SAM" id="MobiDB-lite"/>
    </source>
</evidence>
<feature type="region of interest" description="Disordered" evidence="2">
    <location>
        <begin position="91"/>
        <end position="110"/>
    </location>
</feature>
<dbReference type="InterPro" id="IPR001841">
    <property type="entry name" value="Znf_RING"/>
</dbReference>
<dbReference type="GO" id="GO:0061630">
    <property type="term" value="F:ubiquitin protein ligase activity"/>
    <property type="evidence" value="ECO:0007669"/>
    <property type="project" value="InterPro"/>
</dbReference>
<keyword evidence="1" id="KW-0863">Zinc-finger</keyword>
<accession>A0A1E3KF65</accession>
<name>A0A1E3KF65_9TREE</name>
<keyword evidence="1" id="KW-0862">Zinc</keyword>
<feature type="domain" description="RING-type" evidence="3">
    <location>
        <begin position="344"/>
        <end position="399"/>
    </location>
</feature>
<dbReference type="Proteomes" id="UP000095149">
    <property type="component" value="Unassembled WGS sequence"/>
</dbReference>
<dbReference type="InterPro" id="IPR013083">
    <property type="entry name" value="Znf_RING/FYVE/PHD"/>
</dbReference>
<dbReference type="PROSITE" id="PS50089">
    <property type="entry name" value="ZF_RING_2"/>
    <property type="match status" value="1"/>
</dbReference>
<feature type="compositionally biased region" description="Pro residues" evidence="2">
    <location>
        <begin position="16"/>
        <end position="39"/>
    </location>
</feature>
<dbReference type="Pfam" id="PF04434">
    <property type="entry name" value="SWIM"/>
    <property type="match status" value="1"/>
</dbReference>
<proteinExistence type="predicted"/>
<dbReference type="Gene3D" id="3.30.40.10">
    <property type="entry name" value="Zinc/RING finger domain, C3HC4 (zinc finger)"/>
    <property type="match status" value="1"/>
</dbReference>
<evidence type="ECO:0000313" key="5">
    <source>
        <dbReference type="EMBL" id="ODO11606.1"/>
    </source>
</evidence>
<keyword evidence="1" id="KW-0479">Metal-binding</keyword>
<protein>
    <recommendedName>
        <fullName evidence="7">SWIM-type domain-containing protein</fullName>
    </recommendedName>
</protein>
<evidence type="ECO:0000313" key="6">
    <source>
        <dbReference type="Proteomes" id="UP000095149"/>
    </source>
</evidence>
<organism evidence="5 6">
    <name type="scientific">Cryptococcus amylolentus CBS 6273</name>
    <dbReference type="NCBI Taxonomy" id="1296118"/>
    <lineage>
        <taxon>Eukaryota</taxon>
        <taxon>Fungi</taxon>
        <taxon>Dikarya</taxon>
        <taxon>Basidiomycota</taxon>
        <taxon>Agaricomycotina</taxon>
        <taxon>Tremellomycetes</taxon>
        <taxon>Tremellales</taxon>
        <taxon>Cryptococcaceae</taxon>
        <taxon>Cryptococcus</taxon>
    </lineage>
</organism>